<feature type="chain" id="PRO_5008135639" evidence="2">
    <location>
        <begin position="25"/>
        <end position="149"/>
    </location>
</feature>
<name>A0A182SDS8_9DIPT</name>
<proteinExistence type="predicted"/>
<sequence>MAEPYIRNRLLLVLLLLLKRMSGPWKLISSCRSDCQLCMIVKGRFVRHLVLLLLLLLVLMLSDSTPPPEPPASCAGLWIMGPTNGSQQFATFEPIRPIRPIIPSLSSPSPSALLVPVGDFFDVPIGPRSGDALVATNGAEHSFSSVPPI</sequence>
<reference evidence="3" key="2">
    <citation type="submission" date="2020-05" db="UniProtKB">
        <authorList>
            <consortium name="EnsemblMetazoa"/>
        </authorList>
    </citation>
    <scope>IDENTIFICATION</scope>
    <source>
        <strain evidence="3">maculatus3</strain>
    </source>
</reference>
<feature type="transmembrane region" description="Helical" evidence="1">
    <location>
        <begin position="45"/>
        <end position="62"/>
    </location>
</feature>
<keyword evidence="1" id="KW-0812">Transmembrane</keyword>
<keyword evidence="1" id="KW-0472">Membrane</keyword>
<evidence type="ECO:0000256" key="2">
    <source>
        <dbReference type="SAM" id="SignalP"/>
    </source>
</evidence>
<protein>
    <submittedName>
        <fullName evidence="3">Uncharacterized protein</fullName>
    </submittedName>
</protein>
<dbReference type="VEuPathDB" id="VectorBase:AMAM004751"/>
<dbReference type="EnsemblMetazoa" id="AMAM004751-RA">
    <property type="protein sequence ID" value="AMAM004751-PA"/>
    <property type="gene ID" value="AMAM004751"/>
</dbReference>
<dbReference type="Proteomes" id="UP000075901">
    <property type="component" value="Unassembled WGS sequence"/>
</dbReference>
<dbReference type="AlphaFoldDB" id="A0A182SDS8"/>
<keyword evidence="1" id="KW-1133">Transmembrane helix</keyword>
<organism evidence="3 4">
    <name type="scientific">Anopheles maculatus</name>
    <dbReference type="NCBI Taxonomy" id="74869"/>
    <lineage>
        <taxon>Eukaryota</taxon>
        <taxon>Metazoa</taxon>
        <taxon>Ecdysozoa</taxon>
        <taxon>Arthropoda</taxon>
        <taxon>Hexapoda</taxon>
        <taxon>Insecta</taxon>
        <taxon>Pterygota</taxon>
        <taxon>Neoptera</taxon>
        <taxon>Endopterygota</taxon>
        <taxon>Diptera</taxon>
        <taxon>Nematocera</taxon>
        <taxon>Culicoidea</taxon>
        <taxon>Culicidae</taxon>
        <taxon>Anophelinae</taxon>
        <taxon>Anopheles</taxon>
        <taxon>Anopheles maculatus group</taxon>
    </lineage>
</organism>
<evidence type="ECO:0000256" key="1">
    <source>
        <dbReference type="SAM" id="Phobius"/>
    </source>
</evidence>
<keyword evidence="4" id="KW-1185">Reference proteome</keyword>
<feature type="signal peptide" evidence="2">
    <location>
        <begin position="1"/>
        <end position="24"/>
    </location>
</feature>
<reference evidence="4" key="1">
    <citation type="submission" date="2013-09" db="EMBL/GenBank/DDBJ databases">
        <title>The Genome Sequence of Anopheles maculatus species B.</title>
        <authorList>
            <consortium name="The Broad Institute Genomics Platform"/>
            <person name="Neafsey D.E."/>
            <person name="Besansky N."/>
            <person name="Howell P."/>
            <person name="Walton C."/>
            <person name="Young S.K."/>
            <person name="Zeng Q."/>
            <person name="Gargeya S."/>
            <person name="Fitzgerald M."/>
            <person name="Haas B."/>
            <person name="Abouelleil A."/>
            <person name="Allen A.W."/>
            <person name="Alvarado L."/>
            <person name="Arachchi H.M."/>
            <person name="Berlin A.M."/>
            <person name="Chapman S.B."/>
            <person name="Gainer-Dewar J."/>
            <person name="Goldberg J."/>
            <person name="Griggs A."/>
            <person name="Gujja S."/>
            <person name="Hansen M."/>
            <person name="Howarth C."/>
            <person name="Imamovic A."/>
            <person name="Ireland A."/>
            <person name="Larimer J."/>
            <person name="McCowan C."/>
            <person name="Murphy C."/>
            <person name="Pearson M."/>
            <person name="Poon T.W."/>
            <person name="Priest M."/>
            <person name="Roberts A."/>
            <person name="Saif S."/>
            <person name="Shea T."/>
            <person name="Sisk P."/>
            <person name="Sykes S."/>
            <person name="Wortman J."/>
            <person name="Nusbaum C."/>
            <person name="Birren B."/>
        </authorList>
    </citation>
    <scope>NUCLEOTIDE SEQUENCE [LARGE SCALE GENOMIC DNA]</scope>
    <source>
        <strain evidence="4">maculatus3</strain>
    </source>
</reference>
<accession>A0A182SDS8</accession>
<evidence type="ECO:0000313" key="3">
    <source>
        <dbReference type="EnsemblMetazoa" id="AMAM004751-PA"/>
    </source>
</evidence>
<keyword evidence="2" id="KW-0732">Signal</keyword>
<evidence type="ECO:0000313" key="4">
    <source>
        <dbReference type="Proteomes" id="UP000075901"/>
    </source>
</evidence>